<name>C7PVZ5_CATAD</name>
<dbReference type="InterPro" id="IPR046151">
    <property type="entry name" value="DUF6153"/>
</dbReference>
<evidence type="ECO:0000313" key="3">
    <source>
        <dbReference type="Proteomes" id="UP000000851"/>
    </source>
</evidence>
<dbReference type="Pfam" id="PF19650">
    <property type="entry name" value="DUF6153"/>
    <property type="match status" value="1"/>
</dbReference>
<dbReference type="RefSeq" id="WP_012786680.1">
    <property type="nucleotide sequence ID" value="NC_013131.1"/>
</dbReference>
<protein>
    <submittedName>
        <fullName evidence="2">Uncharacterized protein</fullName>
    </submittedName>
</protein>
<proteinExistence type="predicted"/>
<reference evidence="2 3" key="1">
    <citation type="journal article" date="2009" name="Stand. Genomic Sci.">
        <title>Complete genome sequence of Catenulispora acidiphila type strain (ID 139908).</title>
        <authorList>
            <person name="Copeland A."/>
            <person name="Lapidus A."/>
            <person name="Glavina Del Rio T."/>
            <person name="Nolan M."/>
            <person name="Lucas S."/>
            <person name="Chen F."/>
            <person name="Tice H."/>
            <person name="Cheng J.F."/>
            <person name="Bruce D."/>
            <person name="Goodwin L."/>
            <person name="Pitluck S."/>
            <person name="Mikhailova N."/>
            <person name="Pati A."/>
            <person name="Ivanova N."/>
            <person name="Mavromatis K."/>
            <person name="Chen A."/>
            <person name="Palaniappan K."/>
            <person name="Chain P."/>
            <person name="Land M."/>
            <person name="Hauser L."/>
            <person name="Chang Y.J."/>
            <person name="Jeffries C.D."/>
            <person name="Chertkov O."/>
            <person name="Brettin T."/>
            <person name="Detter J.C."/>
            <person name="Han C."/>
            <person name="Ali Z."/>
            <person name="Tindall B.J."/>
            <person name="Goker M."/>
            <person name="Bristow J."/>
            <person name="Eisen J.A."/>
            <person name="Markowitz V."/>
            <person name="Hugenholtz P."/>
            <person name="Kyrpides N.C."/>
            <person name="Klenk H.P."/>
        </authorList>
    </citation>
    <scope>NUCLEOTIDE SEQUENCE [LARGE SCALE GENOMIC DNA]</scope>
    <source>
        <strain evidence="3">DSM 44928 / JCM 14897 / NBRC 102108 / NRRL B-24433 / ID139908</strain>
    </source>
</reference>
<gene>
    <name evidence="2" type="ordered locus">Caci_2469</name>
</gene>
<dbReference type="STRING" id="479433.Caci_2469"/>
<dbReference type="AlphaFoldDB" id="C7PVZ5"/>
<accession>C7PVZ5</accession>
<organism evidence="2 3">
    <name type="scientific">Catenulispora acidiphila (strain DSM 44928 / JCM 14897 / NBRC 102108 / NRRL B-24433 / ID139908)</name>
    <dbReference type="NCBI Taxonomy" id="479433"/>
    <lineage>
        <taxon>Bacteria</taxon>
        <taxon>Bacillati</taxon>
        <taxon>Actinomycetota</taxon>
        <taxon>Actinomycetes</taxon>
        <taxon>Catenulisporales</taxon>
        <taxon>Catenulisporaceae</taxon>
        <taxon>Catenulispora</taxon>
    </lineage>
</organism>
<evidence type="ECO:0000256" key="1">
    <source>
        <dbReference type="SAM" id="Phobius"/>
    </source>
</evidence>
<dbReference type="KEGG" id="cai:Caci_2469"/>
<keyword evidence="1" id="KW-0472">Membrane</keyword>
<dbReference type="EMBL" id="CP001700">
    <property type="protein sequence ID" value="ACU71387.1"/>
    <property type="molecule type" value="Genomic_DNA"/>
</dbReference>
<sequence precursor="true">MARRTGRQRVMLLFAVLAGLFLMHGLSAPSMHCMPISMQTPTSMAMPITAPVSAPADSVMPPEAQIPSTLSASDGMSDHMQADPTCVPLRPEGMAALFLALFLLVIAPWRPGLPFLALLIHPRWPHGPPRTGAQVLRTLSISRT</sequence>
<keyword evidence="3" id="KW-1185">Reference proteome</keyword>
<feature type="transmembrane region" description="Helical" evidence="1">
    <location>
        <begin position="97"/>
        <end position="120"/>
    </location>
</feature>
<keyword evidence="1" id="KW-0812">Transmembrane</keyword>
<dbReference type="InParanoid" id="C7PVZ5"/>
<dbReference type="HOGENOM" id="CLU_1792988_0_0_11"/>
<keyword evidence="1" id="KW-1133">Transmembrane helix</keyword>
<evidence type="ECO:0000313" key="2">
    <source>
        <dbReference type="EMBL" id="ACU71387.1"/>
    </source>
</evidence>
<dbReference type="Proteomes" id="UP000000851">
    <property type="component" value="Chromosome"/>
</dbReference>